<accession>A0A225DBZ2</accession>
<dbReference type="OrthoDB" id="277568at2"/>
<dbReference type="InterPro" id="IPR016024">
    <property type="entry name" value="ARM-type_fold"/>
</dbReference>
<name>A0A225DBZ2_9BACT</name>
<evidence type="ECO:0000256" key="1">
    <source>
        <dbReference type="SAM" id="Phobius"/>
    </source>
</evidence>
<reference evidence="3" key="1">
    <citation type="submission" date="2017-06" db="EMBL/GenBank/DDBJ databases">
        <title>Genome analysis of Fimbriiglobus ruber SP5, the first member of the order Planctomycetales with confirmed chitinolytic capability.</title>
        <authorList>
            <person name="Ravin N.V."/>
            <person name="Rakitin A.L."/>
            <person name="Ivanova A.A."/>
            <person name="Beletsky A.V."/>
            <person name="Kulichevskaya I.S."/>
            <person name="Mardanov A.V."/>
            <person name="Dedysh S.N."/>
        </authorList>
    </citation>
    <scope>NUCLEOTIDE SEQUENCE [LARGE SCALE GENOMIC DNA]</scope>
    <source>
        <strain evidence="3">SP5</strain>
    </source>
</reference>
<evidence type="ECO:0008006" key="4">
    <source>
        <dbReference type="Google" id="ProtNLM"/>
    </source>
</evidence>
<keyword evidence="1" id="KW-0812">Transmembrane</keyword>
<gene>
    <name evidence="2" type="ORF">FRUB_07633</name>
</gene>
<dbReference type="AlphaFoldDB" id="A0A225DBZ2"/>
<evidence type="ECO:0000313" key="2">
    <source>
        <dbReference type="EMBL" id="OWK38513.1"/>
    </source>
</evidence>
<dbReference type="InterPro" id="IPR011989">
    <property type="entry name" value="ARM-like"/>
</dbReference>
<dbReference type="RefSeq" id="WP_088258293.1">
    <property type="nucleotide sequence ID" value="NZ_NIDE01000014.1"/>
</dbReference>
<dbReference type="EMBL" id="NIDE01000014">
    <property type="protein sequence ID" value="OWK38513.1"/>
    <property type="molecule type" value="Genomic_DNA"/>
</dbReference>
<protein>
    <recommendedName>
        <fullName evidence="4">HEAT repeat protein</fullName>
    </recommendedName>
</protein>
<evidence type="ECO:0000313" key="3">
    <source>
        <dbReference type="Proteomes" id="UP000214646"/>
    </source>
</evidence>
<keyword evidence="1" id="KW-1133">Transmembrane helix</keyword>
<comment type="caution">
    <text evidence="2">The sequence shown here is derived from an EMBL/GenBank/DDBJ whole genome shotgun (WGS) entry which is preliminary data.</text>
</comment>
<sequence>MAREGGRAYVKWVGGLAAVVLVAGGGFLATGGVGARYAGYQFRTASTDEERAAAAARLVAMGEAGAPYFTEPFRAGDPAGCAAVAAAVKDYLAPLPPDDPKYAACCRFLLTGSPAFADAGRGALLDLIPALVKTPDPSDVERCRAAVRAGLAGATPDDKVRAVRLALRPEIGLTADTASLLNDADAEVRRAAMLAVGPVPDGQTAVVKDEDLFRWLHDPDAEVRNLCETALLARGLDHEHVALARLLSDPEPAGRLNLLVELRAGGPGIKDPGPWLERLGQDPDPAVRLGAARVAFESRLVFAGWLDRLAADDPNPTVRRWAGYYSSRAAAVKQAGFRQE</sequence>
<organism evidence="2 3">
    <name type="scientific">Fimbriiglobus ruber</name>
    <dbReference type="NCBI Taxonomy" id="1908690"/>
    <lineage>
        <taxon>Bacteria</taxon>
        <taxon>Pseudomonadati</taxon>
        <taxon>Planctomycetota</taxon>
        <taxon>Planctomycetia</taxon>
        <taxon>Gemmatales</taxon>
        <taxon>Gemmataceae</taxon>
        <taxon>Fimbriiglobus</taxon>
    </lineage>
</organism>
<keyword evidence="1" id="KW-0472">Membrane</keyword>
<proteinExistence type="predicted"/>
<keyword evidence="3" id="KW-1185">Reference proteome</keyword>
<dbReference type="Proteomes" id="UP000214646">
    <property type="component" value="Unassembled WGS sequence"/>
</dbReference>
<feature type="transmembrane region" description="Helical" evidence="1">
    <location>
        <begin position="12"/>
        <end position="35"/>
    </location>
</feature>
<dbReference type="SUPFAM" id="SSF48371">
    <property type="entry name" value="ARM repeat"/>
    <property type="match status" value="1"/>
</dbReference>
<dbReference type="Gene3D" id="1.25.10.10">
    <property type="entry name" value="Leucine-rich Repeat Variant"/>
    <property type="match status" value="1"/>
</dbReference>